<accession>A0ABP3Z3W3</accession>
<feature type="domain" description="P68 RBP/TagC-like beta-propeller" evidence="1">
    <location>
        <begin position="61"/>
        <end position="312"/>
    </location>
</feature>
<dbReference type="SUPFAM" id="SSF63825">
    <property type="entry name" value="YWTD domain"/>
    <property type="match status" value="1"/>
</dbReference>
<evidence type="ECO:0000259" key="1">
    <source>
        <dbReference type="Pfam" id="PF21311"/>
    </source>
</evidence>
<gene>
    <name evidence="2" type="ORF">GCM10009560_04660</name>
</gene>
<dbReference type="Proteomes" id="UP001501578">
    <property type="component" value="Unassembled WGS sequence"/>
</dbReference>
<dbReference type="EMBL" id="BAAAHQ010000001">
    <property type="protein sequence ID" value="GAA0913066.1"/>
    <property type="molecule type" value="Genomic_DNA"/>
</dbReference>
<dbReference type="RefSeq" id="WP_343947959.1">
    <property type="nucleotide sequence ID" value="NZ_BAAAHQ010000001.1"/>
</dbReference>
<dbReference type="InterPro" id="IPR048799">
    <property type="entry name" value="P68_RBP_TagC-like_beta-prop"/>
</dbReference>
<name>A0ABP3Z3W3_9ACTN</name>
<protein>
    <recommendedName>
        <fullName evidence="1">P68 RBP/TagC-like beta-propeller domain-containing protein</fullName>
    </recommendedName>
</protein>
<dbReference type="PROSITE" id="PS51318">
    <property type="entry name" value="TAT"/>
    <property type="match status" value="1"/>
</dbReference>
<evidence type="ECO:0000313" key="2">
    <source>
        <dbReference type="EMBL" id="GAA0913066.1"/>
    </source>
</evidence>
<sequence>MSEAMSRRGLLKAGAGFAAATAVAGVAGGRPALAEQGRFNLASPSYSILWQNKLHEVSGPQSFAFDNVNGHIYAIQVQWGNGTVERGDLVITKMTLTGTELGYMVLKGFGHGVSMAVEPVGNQAYMWTETDSQLYNGDGYGTAIARFPFQNGRTLQAREVTDKYTPVPGATIITPSIDPTLNRITVQYWRNGAKPYHYSVYNLADFKARRFDNPVYRFVEPQLGPADAVLQGWTTYREFLYVLDGNLLTGAPGNTYITCVDMRTAQVVHRSFSQAGISLDRREAEGMAIQLVNGTPRLCFGFGSGASGARRLSVFYKDAWM</sequence>
<proteinExistence type="predicted"/>
<dbReference type="InterPro" id="IPR006311">
    <property type="entry name" value="TAT_signal"/>
</dbReference>
<reference evidence="3" key="1">
    <citation type="journal article" date="2019" name="Int. J. Syst. Evol. Microbiol.">
        <title>The Global Catalogue of Microorganisms (GCM) 10K type strain sequencing project: providing services to taxonomists for standard genome sequencing and annotation.</title>
        <authorList>
            <consortium name="The Broad Institute Genomics Platform"/>
            <consortium name="The Broad Institute Genome Sequencing Center for Infectious Disease"/>
            <person name="Wu L."/>
            <person name="Ma J."/>
        </authorList>
    </citation>
    <scope>NUCLEOTIDE SEQUENCE [LARGE SCALE GENOMIC DNA]</scope>
    <source>
        <strain evidence="3">JCM 11136</strain>
    </source>
</reference>
<dbReference type="Pfam" id="PF21311">
    <property type="entry name" value="Phage_RBD_prop"/>
    <property type="match status" value="1"/>
</dbReference>
<organism evidence="2 3">
    <name type="scientific">Nonomuraea longicatena</name>
    <dbReference type="NCBI Taxonomy" id="83682"/>
    <lineage>
        <taxon>Bacteria</taxon>
        <taxon>Bacillati</taxon>
        <taxon>Actinomycetota</taxon>
        <taxon>Actinomycetes</taxon>
        <taxon>Streptosporangiales</taxon>
        <taxon>Streptosporangiaceae</taxon>
        <taxon>Nonomuraea</taxon>
    </lineage>
</organism>
<keyword evidence="3" id="KW-1185">Reference proteome</keyword>
<comment type="caution">
    <text evidence="2">The sequence shown here is derived from an EMBL/GenBank/DDBJ whole genome shotgun (WGS) entry which is preliminary data.</text>
</comment>
<evidence type="ECO:0000313" key="3">
    <source>
        <dbReference type="Proteomes" id="UP001501578"/>
    </source>
</evidence>